<evidence type="ECO:0000256" key="1">
    <source>
        <dbReference type="SAM" id="SignalP"/>
    </source>
</evidence>
<feature type="chain" id="PRO_5032462387" description="Secreted protein" evidence="1">
    <location>
        <begin position="18"/>
        <end position="165"/>
    </location>
</feature>
<organism evidence="2 3">
    <name type="scientific">Colocasia esculenta</name>
    <name type="common">Wild taro</name>
    <name type="synonym">Arum esculentum</name>
    <dbReference type="NCBI Taxonomy" id="4460"/>
    <lineage>
        <taxon>Eukaryota</taxon>
        <taxon>Viridiplantae</taxon>
        <taxon>Streptophyta</taxon>
        <taxon>Embryophyta</taxon>
        <taxon>Tracheophyta</taxon>
        <taxon>Spermatophyta</taxon>
        <taxon>Magnoliopsida</taxon>
        <taxon>Liliopsida</taxon>
        <taxon>Araceae</taxon>
        <taxon>Aroideae</taxon>
        <taxon>Colocasieae</taxon>
        <taxon>Colocasia</taxon>
    </lineage>
</organism>
<gene>
    <name evidence="2" type="ORF">Taro_005772</name>
</gene>
<dbReference type="EMBL" id="NMUH01000166">
    <property type="protein sequence ID" value="MQL73432.1"/>
    <property type="molecule type" value="Genomic_DNA"/>
</dbReference>
<protein>
    <recommendedName>
        <fullName evidence="4">Secreted protein</fullName>
    </recommendedName>
</protein>
<keyword evidence="1" id="KW-0732">Signal</keyword>
<accession>A0A843TLW9</accession>
<reference evidence="2" key="1">
    <citation type="submission" date="2017-07" db="EMBL/GenBank/DDBJ databases">
        <title>Taro Niue Genome Assembly and Annotation.</title>
        <authorList>
            <person name="Atibalentja N."/>
            <person name="Keating K."/>
            <person name="Fields C.J."/>
        </authorList>
    </citation>
    <scope>NUCLEOTIDE SEQUENCE</scope>
    <source>
        <strain evidence="2">Niue_2</strain>
        <tissue evidence="2">Leaf</tissue>
    </source>
</reference>
<evidence type="ECO:0008006" key="4">
    <source>
        <dbReference type="Google" id="ProtNLM"/>
    </source>
</evidence>
<name>A0A843TLW9_COLES</name>
<keyword evidence="3" id="KW-1185">Reference proteome</keyword>
<dbReference type="AlphaFoldDB" id="A0A843TLW9"/>
<evidence type="ECO:0000313" key="2">
    <source>
        <dbReference type="EMBL" id="MQL73432.1"/>
    </source>
</evidence>
<proteinExistence type="predicted"/>
<comment type="caution">
    <text evidence="2">The sequence shown here is derived from an EMBL/GenBank/DDBJ whole genome shotgun (WGS) entry which is preliminary data.</text>
</comment>
<sequence length="165" mass="18052">MALVVAFLLPLFGSTSACTPCVARGAGCTDVDSGKVTASYVAFKSRRRNASRSQPLDVFRLFRPNRSRGRFAWPREELLCVLRAIRHSGVALDARTSHGAGETPCCAQFLCSSWRCGGLVGLHSSLALLVVVEQQQNLTFVAERLHVYELSLARLQSICGRGIWI</sequence>
<feature type="signal peptide" evidence="1">
    <location>
        <begin position="1"/>
        <end position="17"/>
    </location>
</feature>
<dbReference type="Proteomes" id="UP000652761">
    <property type="component" value="Unassembled WGS sequence"/>
</dbReference>
<evidence type="ECO:0000313" key="3">
    <source>
        <dbReference type="Proteomes" id="UP000652761"/>
    </source>
</evidence>